<feature type="transmembrane region" description="Helical" evidence="7">
    <location>
        <begin position="743"/>
        <end position="770"/>
    </location>
</feature>
<keyword evidence="11" id="KW-1185">Reference proteome</keyword>
<feature type="domain" description="ABC3 transporter permease C-terminal" evidence="8">
    <location>
        <begin position="254"/>
        <end position="371"/>
    </location>
</feature>
<feature type="transmembrane region" description="Helical" evidence="7">
    <location>
        <begin position="790"/>
        <end position="810"/>
    </location>
</feature>
<feature type="transmembrane region" description="Helical" evidence="7">
    <location>
        <begin position="249"/>
        <end position="272"/>
    </location>
</feature>
<feature type="transmembrane region" description="Helical" evidence="7">
    <location>
        <begin position="418"/>
        <end position="438"/>
    </location>
</feature>
<evidence type="ECO:0000256" key="4">
    <source>
        <dbReference type="ARBA" id="ARBA00022989"/>
    </source>
</evidence>
<evidence type="ECO:0000313" key="11">
    <source>
        <dbReference type="Proteomes" id="UP000887023"/>
    </source>
</evidence>
<feature type="transmembrane region" description="Helical" evidence="7">
    <location>
        <begin position="343"/>
        <end position="365"/>
    </location>
</feature>
<dbReference type="InterPro" id="IPR025857">
    <property type="entry name" value="MacB_PCD"/>
</dbReference>
<dbReference type="PANTHER" id="PTHR30572">
    <property type="entry name" value="MEMBRANE COMPONENT OF TRANSPORTER-RELATED"/>
    <property type="match status" value="1"/>
</dbReference>
<evidence type="ECO:0000256" key="3">
    <source>
        <dbReference type="ARBA" id="ARBA00022692"/>
    </source>
</evidence>
<dbReference type="RefSeq" id="WP_066467417.1">
    <property type="nucleotide sequence ID" value="NZ_CP079105.1"/>
</dbReference>
<feature type="transmembrane region" description="Helical" evidence="7">
    <location>
        <begin position="445"/>
        <end position="463"/>
    </location>
</feature>
<protein>
    <submittedName>
        <fullName evidence="10">FtsX-like permease family protein</fullName>
    </submittedName>
</protein>
<dbReference type="Pfam" id="PF02687">
    <property type="entry name" value="FtsX"/>
    <property type="match status" value="2"/>
</dbReference>
<keyword evidence="2" id="KW-1003">Cell membrane</keyword>
<accession>A0ABX8S873</accession>
<organism evidence="10 11">
    <name type="scientific">Skermania pinensis</name>
    <dbReference type="NCBI Taxonomy" id="39122"/>
    <lineage>
        <taxon>Bacteria</taxon>
        <taxon>Bacillati</taxon>
        <taxon>Actinomycetota</taxon>
        <taxon>Actinomycetes</taxon>
        <taxon>Mycobacteriales</taxon>
        <taxon>Gordoniaceae</taxon>
        <taxon>Skermania</taxon>
    </lineage>
</organism>
<dbReference type="PANTHER" id="PTHR30572:SF4">
    <property type="entry name" value="ABC TRANSPORTER PERMEASE YTRF"/>
    <property type="match status" value="1"/>
</dbReference>
<gene>
    <name evidence="10" type="ORF">KV203_12505</name>
</gene>
<dbReference type="InterPro" id="IPR050250">
    <property type="entry name" value="Macrolide_Exporter_MacB"/>
</dbReference>
<proteinExistence type="inferred from homology"/>
<feature type="domain" description="ABC3 transporter permease C-terminal" evidence="8">
    <location>
        <begin position="704"/>
        <end position="821"/>
    </location>
</feature>
<comment type="subcellular location">
    <subcellularLocation>
        <location evidence="1">Cell membrane</location>
        <topology evidence="1">Multi-pass membrane protein</topology>
    </subcellularLocation>
</comment>
<evidence type="ECO:0000256" key="2">
    <source>
        <dbReference type="ARBA" id="ARBA00022475"/>
    </source>
</evidence>
<evidence type="ECO:0000256" key="7">
    <source>
        <dbReference type="SAM" id="Phobius"/>
    </source>
</evidence>
<evidence type="ECO:0000256" key="1">
    <source>
        <dbReference type="ARBA" id="ARBA00004651"/>
    </source>
</evidence>
<feature type="transmembrane region" description="Helical" evidence="7">
    <location>
        <begin position="703"/>
        <end position="722"/>
    </location>
</feature>
<evidence type="ECO:0000259" key="9">
    <source>
        <dbReference type="Pfam" id="PF12704"/>
    </source>
</evidence>
<feature type="transmembrane region" description="Helical" evidence="7">
    <location>
        <begin position="295"/>
        <end position="318"/>
    </location>
</feature>
<keyword evidence="3 7" id="KW-0812">Transmembrane</keyword>
<evidence type="ECO:0000256" key="6">
    <source>
        <dbReference type="ARBA" id="ARBA00038076"/>
    </source>
</evidence>
<dbReference type="Proteomes" id="UP000887023">
    <property type="component" value="Chromosome"/>
</dbReference>
<sequence>MSWRAGFDRVRLCNLRELRAHRGRTATSLLVVAVAAALMVAVLAITGSVTGSAERLTESIAGDAALEVSGITDSGFAAELRAGVAATPGVGSAAAMVRTGVGPEHTLVLGADASMAAVRSDLQSVLGDGLGTLLSTPDAVIAGPGTGKQVGDRWKLGAATVTVTAVAADAGRRIAAGRFVVTTLPVAQQISNRPDRLDAILVTLAPGADRAAVQSALTDTVAGRAVVAEPAYRTAQAGGAITLLRTTTLLSASTALIVAGFLVYIAMSMAISQRRPQLSMLRAIGGTRRRLTRDLLGEAAIGGALAGALGAVAGVAIARSTIGALPPAIIASLEARTEFVLPWYAVPIGVLTAIVAAVAAAAIAARQIATVAPVEALSVSGGAPDRLPGRAIRIGIGSVGAVGAAASVALARADIGRAALLVVPLIFVAALAICFAAMPLIVRGAALIARIFGAPGVFGATSIERAPRRVWAIAMTVLTSVVAVLAVTGPQDDMIDAAEASFDDAADLDLYVGSTPPGVFPAGPILPLDLERQLARLPGVASTVGTQLAYATVDGTRVLLAAGAPGVPNDMYEAADPEIRRRVDRGDGILISRDISHARGLAAGDRVRLPTPTGTRSVEVLAVVPYFSVVSGAIVLGIDELRAWYRQPGSTVIGLHLDPGVDPTEAAAAVRATAPPDSYVYTGRESAEAATGALHQGVALSRAITWIVVGVAALALLNTLLLSVLDRRRELGLLRAMGASRRFVLSAVLAEAAGVGLAGGALGVGVGLAAQSLSAPALSNVVTIDVLYHFRPLVLLTAVAALGLTLLGAIPPAVRAARLNIVEAVAAD</sequence>
<reference evidence="10" key="1">
    <citation type="submission" date="2021-07" db="EMBL/GenBank/DDBJ databases">
        <title>Candidatus Kaistella beijingensis sp. nov. isolated from a municipal wastewater treatment plant is involved in sludge foaming.</title>
        <authorList>
            <person name="Song Y."/>
            <person name="Liu S.-J."/>
        </authorList>
    </citation>
    <scope>NUCLEOTIDE SEQUENCE</scope>
    <source>
        <strain evidence="10">DSM 43998</strain>
    </source>
</reference>
<feature type="transmembrane region" description="Helical" evidence="7">
    <location>
        <begin position="469"/>
        <end position="487"/>
    </location>
</feature>
<name>A0ABX8S873_9ACTN</name>
<comment type="similarity">
    <text evidence="6">Belongs to the ABC-4 integral membrane protein family.</text>
</comment>
<dbReference type="Pfam" id="PF12704">
    <property type="entry name" value="MacB_PCD"/>
    <property type="match status" value="1"/>
</dbReference>
<evidence type="ECO:0000256" key="5">
    <source>
        <dbReference type="ARBA" id="ARBA00023136"/>
    </source>
</evidence>
<dbReference type="EMBL" id="CP079105">
    <property type="protein sequence ID" value="QXQ12755.1"/>
    <property type="molecule type" value="Genomic_DNA"/>
</dbReference>
<dbReference type="InterPro" id="IPR003838">
    <property type="entry name" value="ABC3_permease_C"/>
</dbReference>
<feature type="transmembrane region" description="Helical" evidence="7">
    <location>
        <begin position="26"/>
        <end position="45"/>
    </location>
</feature>
<evidence type="ECO:0000259" key="8">
    <source>
        <dbReference type="Pfam" id="PF02687"/>
    </source>
</evidence>
<feature type="domain" description="MacB-like periplasmic core" evidence="9">
    <location>
        <begin position="25"/>
        <end position="219"/>
    </location>
</feature>
<evidence type="ECO:0000313" key="10">
    <source>
        <dbReference type="EMBL" id="QXQ12755.1"/>
    </source>
</evidence>
<keyword evidence="4 7" id="KW-1133">Transmembrane helix</keyword>
<keyword evidence="5 7" id="KW-0472">Membrane</keyword>